<keyword evidence="4" id="KW-1185">Reference proteome</keyword>
<gene>
    <name evidence="3" type="ORF">HHUSO_G4336</name>
</gene>
<evidence type="ECO:0000259" key="2">
    <source>
        <dbReference type="Pfam" id="PF17921"/>
    </source>
</evidence>
<dbReference type="Proteomes" id="UP001369086">
    <property type="component" value="Unassembled WGS sequence"/>
</dbReference>
<feature type="compositionally biased region" description="Basic and acidic residues" evidence="1">
    <location>
        <begin position="93"/>
        <end position="103"/>
    </location>
</feature>
<name>A0ABR1A4S7_HUSHU</name>
<reference evidence="3 4" key="1">
    <citation type="submission" date="2021-05" db="EMBL/GenBank/DDBJ databases">
        <authorList>
            <person name="Zahm M."/>
            <person name="Klopp C."/>
            <person name="Cabau C."/>
            <person name="Kuhl H."/>
            <person name="Suciu R."/>
            <person name="Ciorpac M."/>
            <person name="Holostenco D."/>
            <person name="Gessner J."/>
            <person name="Wuertz S."/>
            <person name="Hohne C."/>
            <person name="Stock M."/>
            <person name="Gislard M."/>
            <person name="Lluch J."/>
            <person name="Milhes M."/>
            <person name="Lampietro C."/>
            <person name="Lopez Roques C."/>
            <person name="Donnadieu C."/>
            <person name="Du K."/>
            <person name="Schartl M."/>
            <person name="Guiguen Y."/>
        </authorList>
    </citation>
    <scope>NUCLEOTIDE SEQUENCE [LARGE SCALE GENOMIC DNA]</scope>
    <source>
        <strain evidence="3">Hh-F2</strain>
        <tissue evidence="3">Blood</tissue>
    </source>
</reference>
<proteinExistence type="predicted"/>
<sequence>MERKKESAAAVKVLRYWDAKQWWEEYHDRACHQGQEKTLSILKNTFYRPGMDKDSSLWLMICSRCLLRKGKPDGYYRILPEDPQTQVDPAPIEEPRRSQRENFGRPPARWLTRSGAVAKGQH</sequence>
<feature type="domain" description="Integrase zinc-binding" evidence="2">
    <location>
        <begin position="24"/>
        <end position="69"/>
    </location>
</feature>
<evidence type="ECO:0000256" key="1">
    <source>
        <dbReference type="SAM" id="MobiDB-lite"/>
    </source>
</evidence>
<evidence type="ECO:0000313" key="4">
    <source>
        <dbReference type="Proteomes" id="UP001369086"/>
    </source>
</evidence>
<dbReference type="EMBL" id="JAHFZB010000003">
    <property type="protein sequence ID" value="KAK6492087.1"/>
    <property type="molecule type" value="Genomic_DNA"/>
</dbReference>
<dbReference type="InterPro" id="IPR041588">
    <property type="entry name" value="Integrase_H2C2"/>
</dbReference>
<accession>A0ABR1A4S7</accession>
<dbReference type="Gene3D" id="1.10.340.70">
    <property type="match status" value="1"/>
</dbReference>
<organism evidence="3 4">
    <name type="scientific">Huso huso</name>
    <name type="common">Beluga</name>
    <name type="synonym">Acipenser huso</name>
    <dbReference type="NCBI Taxonomy" id="61971"/>
    <lineage>
        <taxon>Eukaryota</taxon>
        <taxon>Metazoa</taxon>
        <taxon>Chordata</taxon>
        <taxon>Craniata</taxon>
        <taxon>Vertebrata</taxon>
        <taxon>Euteleostomi</taxon>
        <taxon>Actinopterygii</taxon>
        <taxon>Chondrostei</taxon>
        <taxon>Acipenseriformes</taxon>
        <taxon>Acipenseridae</taxon>
        <taxon>Huso</taxon>
    </lineage>
</organism>
<protein>
    <recommendedName>
        <fullName evidence="2">Integrase zinc-binding domain-containing protein</fullName>
    </recommendedName>
</protein>
<comment type="caution">
    <text evidence="3">The sequence shown here is derived from an EMBL/GenBank/DDBJ whole genome shotgun (WGS) entry which is preliminary data.</text>
</comment>
<evidence type="ECO:0000313" key="3">
    <source>
        <dbReference type="EMBL" id="KAK6492087.1"/>
    </source>
</evidence>
<dbReference type="Pfam" id="PF17921">
    <property type="entry name" value="Integrase_H2C2"/>
    <property type="match status" value="1"/>
</dbReference>
<feature type="region of interest" description="Disordered" evidence="1">
    <location>
        <begin position="79"/>
        <end position="122"/>
    </location>
</feature>